<organism evidence="9 10">
    <name type="scientific">Candidatus Phycorickettsia trachydisci</name>
    <dbReference type="NCBI Taxonomy" id="2115978"/>
    <lineage>
        <taxon>Bacteria</taxon>
        <taxon>Pseudomonadati</taxon>
        <taxon>Pseudomonadota</taxon>
        <taxon>Alphaproteobacteria</taxon>
        <taxon>Rickettsiales</taxon>
        <taxon>Rickettsiaceae</taxon>
        <taxon>Candidatus Phycorickettsia</taxon>
    </lineage>
</organism>
<keyword evidence="3 7" id="KW-0812">Transmembrane</keyword>
<evidence type="ECO:0000256" key="7">
    <source>
        <dbReference type="SAM" id="Phobius"/>
    </source>
</evidence>
<dbReference type="Proteomes" id="UP000241762">
    <property type="component" value="Chromosome"/>
</dbReference>
<gene>
    <name evidence="9" type="ORF">phytr_830</name>
</gene>
<accession>A0A2P1P717</accession>
<proteinExistence type="inferred from homology"/>
<dbReference type="EMBL" id="CP027845">
    <property type="protein sequence ID" value="AVP87045.1"/>
    <property type="molecule type" value="Genomic_DNA"/>
</dbReference>
<dbReference type="PANTHER" id="PTHR30625:SF3">
    <property type="entry name" value="TOL-PAL SYSTEM PROTEIN TOLQ"/>
    <property type="match status" value="1"/>
</dbReference>
<feature type="transmembrane region" description="Helical" evidence="7">
    <location>
        <begin position="189"/>
        <end position="210"/>
    </location>
</feature>
<keyword evidence="5 7" id="KW-0472">Membrane</keyword>
<comment type="subcellular location">
    <subcellularLocation>
        <location evidence="1">Cell membrane</location>
        <topology evidence="1">Multi-pass membrane protein</topology>
    </subcellularLocation>
    <subcellularLocation>
        <location evidence="6">Membrane</location>
        <topology evidence="6">Multi-pass membrane protein</topology>
    </subcellularLocation>
</comment>
<keyword evidence="10" id="KW-1185">Reference proteome</keyword>
<dbReference type="OrthoDB" id="9805133at2"/>
<evidence type="ECO:0000313" key="9">
    <source>
        <dbReference type="EMBL" id="AVP87045.1"/>
    </source>
</evidence>
<evidence type="ECO:0000256" key="6">
    <source>
        <dbReference type="RuleBase" id="RU004057"/>
    </source>
</evidence>
<feature type="transmembrane region" description="Helical" evidence="7">
    <location>
        <begin position="34"/>
        <end position="59"/>
    </location>
</feature>
<dbReference type="RefSeq" id="WP_106873923.1">
    <property type="nucleotide sequence ID" value="NZ_CP027845.1"/>
</dbReference>
<evidence type="ECO:0000256" key="4">
    <source>
        <dbReference type="ARBA" id="ARBA00022989"/>
    </source>
</evidence>
<evidence type="ECO:0000256" key="2">
    <source>
        <dbReference type="ARBA" id="ARBA00022475"/>
    </source>
</evidence>
<dbReference type="PANTHER" id="PTHR30625">
    <property type="entry name" value="PROTEIN TOLQ"/>
    <property type="match status" value="1"/>
</dbReference>
<keyword evidence="6" id="KW-0813">Transport</keyword>
<evidence type="ECO:0000313" key="10">
    <source>
        <dbReference type="Proteomes" id="UP000241762"/>
    </source>
</evidence>
<dbReference type="InterPro" id="IPR002898">
    <property type="entry name" value="MotA_ExbB_proton_chnl"/>
</dbReference>
<feature type="domain" description="MotA/TolQ/ExbB proton channel" evidence="8">
    <location>
        <begin position="93"/>
        <end position="222"/>
    </location>
</feature>
<evidence type="ECO:0000256" key="5">
    <source>
        <dbReference type="ARBA" id="ARBA00023136"/>
    </source>
</evidence>
<evidence type="ECO:0000259" key="8">
    <source>
        <dbReference type="Pfam" id="PF01618"/>
    </source>
</evidence>
<keyword evidence="4 7" id="KW-1133">Transmembrane helix</keyword>
<comment type="similarity">
    <text evidence="6">Belongs to the exbB/tolQ family.</text>
</comment>
<keyword evidence="2" id="KW-1003">Cell membrane</keyword>
<feature type="transmembrane region" description="Helical" evidence="7">
    <location>
        <begin position="142"/>
        <end position="165"/>
    </location>
</feature>
<dbReference type="GO" id="GO:0017038">
    <property type="term" value="P:protein import"/>
    <property type="evidence" value="ECO:0007669"/>
    <property type="project" value="TreeGrafter"/>
</dbReference>
<reference evidence="9 10" key="1">
    <citation type="submission" date="2018-03" db="EMBL/GenBank/DDBJ databases">
        <title>A gene transfer event suggests a long-term partnership between eustigmatophyte algae and a novel lineage of endosymbiotic bacteria.</title>
        <authorList>
            <person name="Yurchenko T."/>
            <person name="Sevcikova T."/>
            <person name="Pribyl P."/>
            <person name="El Karkouri K."/>
            <person name="Klimes V."/>
            <person name="Amaral R."/>
            <person name="Zbrankova V."/>
            <person name="Kim E."/>
            <person name="Raoult D."/>
            <person name="Santos L.M.A."/>
            <person name="Elias M."/>
        </authorList>
    </citation>
    <scope>NUCLEOTIDE SEQUENCE [LARGE SCALE GENOMIC DNA]</scope>
    <source>
        <strain evidence="9">CCALA 838</strain>
    </source>
</reference>
<dbReference type="Pfam" id="PF01618">
    <property type="entry name" value="MotA_ExbB"/>
    <property type="match status" value="1"/>
</dbReference>
<dbReference type="InterPro" id="IPR050790">
    <property type="entry name" value="ExbB/TolQ_transport"/>
</dbReference>
<dbReference type="GO" id="GO:0005886">
    <property type="term" value="C:plasma membrane"/>
    <property type="evidence" value="ECO:0007669"/>
    <property type="project" value="UniProtKB-SubCell"/>
</dbReference>
<evidence type="ECO:0000256" key="3">
    <source>
        <dbReference type="ARBA" id="ARBA00022692"/>
    </source>
</evidence>
<protein>
    <submittedName>
        <fullName evidence="9">TOLQ protein (TolQ)</fullName>
    </submittedName>
</protein>
<name>A0A2P1P717_9RICK</name>
<dbReference type="KEGG" id="ptc:phytr_830"/>
<evidence type="ECO:0000256" key="1">
    <source>
        <dbReference type="ARBA" id="ARBA00004651"/>
    </source>
</evidence>
<keyword evidence="6" id="KW-0653">Protein transport</keyword>
<dbReference type="AlphaFoldDB" id="A0A2P1P717"/>
<sequence length="239" mass="26185">MSNNNLDNIISLPLAPDKNFEISSLLKMLSNADIITQLIILLLLIASVVSVAIILNKYFQYSTINYKIRLFERNFWSGQSLHQSYSKVKKFSNNPCVAIFRAGIEESSVSGNVGDINLRSSMVLAAMNVARNKEVDKLETSLTMLATIGSYTPFVGLFGMIWGVINSFQSISAAKHVSIAVVAPGMSEALFITAIGIAVALPASVFYNILSNKLNTIINKLDDFTSEVHLALIKENFAQ</sequence>